<sequence>MKRARRFFDELNREYSQLLKAEGDLYWSVYTGLSDANAELAEATLRRKTFAGDASRLENARAHCARILDEDASPERDALATGLQGWIAVLEAGAIGSGRAAQLLSELTALDADLFARRQAYKMTHVNAEGRREDASPSALRNNLASNPDESARKSSHDALHGLERWVATSGFVEIVSKRNALARELGFRNFFDYRLQKNSGLTPEQLFSVFDEFERSTRDTHQSALARLVAQQGPNALLPHNLAYAMQGGTARDTDTYFPLGKAPERWAESFRRMGVSYQGAQIEIDLLERQGKFPTGFCVSPEPGYRDDVLGPVAADVRFTSTACPGQPGAGLRGLTVLFHEAGHAAHFANVTMNSPCFSQAFPPSSPALLEAQAKFFDAFPTDPCWMKRYAKDYAGNPMPDDVIRARVEARQAFLAYYERRDLIPTYFEWEMYSMDDAERTADSILELAKSVTHRVLGIAGHTDYVLATPHPIYHDIAVYYQGYLLAKMAAAQVRAYLTKSLGYIVDNPRVGPLLAAHCWAPGNSVTLDRMLMDLTGEPLNPSYLAMECNCSPQAAWDQAMQAFDRNRRADREQAPSELDASISLVHGDERIADNSVSLPAMYVAFEDWIERYSARSSYASAS</sequence>
<dbReference type="AlphaFoldDB" id="A0A2N7VKH1"/>
<name>A0A2N7VKH1_9BURK</name>
<dbReference type="PANTHER" id="PTHR11804">
    <property type="entry name" value="PROTEASE M3 THIMET OLIGOPEPTIDASE-RELATED"/>
    <property type="match status" value="1"/>
</dbReference>
<feature type="region of interest" description="Disordered" evidence="7">
    <location>
        <begin position="126"/>
        <end position="157"/>
    </location>
</feature>
<dbReference type="GO" id="GO:0046872">
    <property type="term" value="F:metal ion binding"/>
    <property type="evidence" value="ECO:0007669"/>
    <property type="project" value="UniProtKB-UniRule"/>
</dbReference>
<keyword evidence="5 6" id="KW-0482">Metalloprotease</keyword>
<dbReference type="OrthoDB" id="9773538at2"/>
<evidence type="ECO:0000256" key="4">
    <source>
        <dbReference type="ARBA" id="ARBA00022833"/>
    </source>
</evidence>
<proteinExistence type="inferred from homology"/>
<evidence type="ECO:0000256" key="3">
    <source>
        <dbReference type="ARBA" id="ARBA00022801"/>
    </source>
</evidence>
<keyword evidence="10" id="KW-1185">Reference proteome</keyword>
<dbReference type="Gene3D" id="1.10.1370.30">
    <property type="match status" value="1"/>
</dbReference>
<keyword evidence="4 6" id="KW-0862">Zinc</keyword>
<dbReference type="GO" id="GO:0004222">
    <property type="term" value="F:metalloendopeptidase activity"/>
    <property type="evidence" value="ECO:0007669"/>
    <property type="project" value="InterPro"/>
</dbReference>
<comment type="similarity">
    <text evidence="6">Belongs to the peptidase M3 family.</text>
</comment>
<reference evidence="9 10" key="1">
    <citation type="submission" date="2018-01" db="EMBL/GenBank/DDBJ databases">
        <title>Whole genome analyses suggest that Burkholderia sensu lato contains two further novel genera in the rhizoxinica-symbiotica group Mycetohabitans gen. nov., and Trinickia gen. nov.: implications for the evolution of diazotrophy and nodulation in the Burkholderiaceae.</title>
        <authorList>
            <person name="Estrada-de los Santos P."/>
            <person name="Palmer M."/>
            <person name="Chavez-Ramirez B."/>
            <person name="Beukes C."/>
            <person name="Steenkamp E.T."/>
            <person name="Hirsch A.M."/>
            <person name="Manyaka P."/>
            <person name="Maluk M."/>
            <person name="Lafos M."/>
            <person name="Crook M."/>
            <person name="Gross E."/>
            <person name="Simon M.F."/>
            <person name="Bueno dos Reis Junior F."/>
            <person name="Poole P.S."/>
            <person name="Venter S.N."/>
            <person name="James E.K."/>
        </authorList>
    </citation>
    <scope>NUCLEOTIDE SEQUENCE [LARGE SCALE GENOMIC DNA]</scope>
    <source>
        <strain evidence="9 10">GIMN1.004</strain>
    </source>
</reference>
<gene>
    <name evidence="9" type="ORF">C0Z18_19640</name>
</gene>
<dbReference type="EMBL" id="PNYA01000018">
    <property type="protein sequence ID" value="PMS17671.1"/>
    <property type="molecule type" value="Genomic_DNA"/>
</dbReference>
<evidence type="ECO:0000256" key="7">
    <source>
        <dbReference type="SAM" id="MobiDB-lite"/>
    </source>
</evidence>
<evidence type="ECO:0000259" key="8">
    <source>
        <dbReference type="Pfam" id="PF01432"/>
    </source>
</evidence>
<dbReference type="InterPro" id="IPR045090">
    <property type="entry name" value="Pept_M3A_M3B"/>
</dbReference>
<organism evidence="9 10">
    <name type="scientific">Trinickia dabaoshanensis</name>
    <dbReference type="NCBI Taxonomy" id="564714"/>
    <lineage>
        <taxon>Bacteria</taxon>
        <taxon>Pseudomonadati</taxon>
        <taxon>Pseudomonadota</taxon>
        <taxon>Betaproteobacteria</taxon>
        <taxon>Burkholderiales</taxon>
        <taxon>Burkholderiaceae</taxon>
        <taxon>Trinickia</taxon>
    </lineage>
</organism>
<dbReference type="RefSeq" id="WP_102647093.1">
    <property type="nucleotide sequence ID" value="NZ_PNYA01000018.1"/>
</dbReference>
<keyword evidence="3 6" id="KW-0378">Hydrolase</keyword>
<evidence type="ECO:0000313" key="10">
    <source>
        <dbReference type="Proteomes" id="UP000235616"/>
    </source>
</evidence>
<dbReference type="GO" id="GO:0006518">
    <property type="term" value="P:peptide metabolic process"/>
    <property type="evidence" value="ECO:0007669"/>
    <property type="project" value="TreeGrafter"/>
</dbReference>
<dbReference type="PANTHER" id="PTHR11804:SF84">
    <property type="entry name" value="SACCHAROLYSIN"/>
    <property type="match status" value="1"/>
</dbReference>
<comment type="cofactor">
    <cofactor evidence="6">
        <name>Zn(2+)</name>
        <dbReference type="ChEBI" id="CHEBI:29105"/>
    </cofactor>
    <text evidence="6">Binds 1 zinc ion.</text>
</comment>
<feature type="compositionally biased region" description="Polar residues" evidence="7">
    <location>
        <begin position="139"/>
        <end position="149"/>
    </location>
</feature>
<feature type="domain" description="Peptidase M3A/M3B catalytic" evidence="8">
    <location>
        <begin position="144"/>
        <end position="550"/>
    </location>
</feature>
<accession>A0A2N7VKH1</accession>
<keyword evidence="1 6" id="KW-0645">Protease</keyword>
<keyword evidence="2 6" id="KW-0479">Metal-binding</keyword>
<evidence type="ECO:0000313" key="9">
    <source>
        <dbReference type="EMBL" id="PMS17671.1"/>
    </source>
</evidence>
<dbReference type="SUPFAM" id="SSF55486">
    <property type="entry name" value="Metalloproteases ('zincins'), catalytic domain"/>
    <property type="match status" value="1"/>
</dbReference>
<evidence type="ECO:0000256" key="6">
    <source>
        <dbReference type="RuleBase" id="RU003435"/>
    </source>
</evidence>
<dbReference type="InterPro" id="IPR001567">
    <property type="entry name" value="Pept_M3A_M3B_dom"/>
</dbReference>
<protein>
    <submittedName>
        <fullName evidence="9">Peptidase M3</fullName>
    </submittedName>
</protein>
<comment type="caution">
    <text evidence="9">The sequence shown here is derived from an EMBL/GenBank/DDBJ whole genome shotgun (WGS) entry which is preliminary data.</text>
</comment>
<dbReference type="GO" id="GO:0006508">
    <property type="term" value="P:proteolysis"/>
    <property type="evidence" value="ECO:0007669"/>
    <property type="project" value="UniProtKB-KW"/>
</dbReference>
<evidence type="ECO:0000256" key="2">
    <source>
        <dbReference type="ARBA" id="ARBA00022723"/>
    </source>
</evidence>
<evidence type="ECO:0000256" key="1">
    <source>
        <dbReference type="ARBA" id="ARBA00022670"/>
    </source>
</evidence>
<dbReference type="Pfam" id="PF01432">
    <property type="entry name" value="Peptidase_M3"/>
    <property type="match status" value="1"/>
</dbReference>
<dbReference type="Proteomes" id="UP000235616">
    <property type="component" value="Unassembled WGS sequence"/>
</dbReference>
<evidence type="ECO:0000256" key="5">
    <source>
        <dbReference type="ARBA" id="ARBA00023049"/>
    </source>
</evidence>